<dbReference type="Gene3D" id="4.10.60.10">
    <property type="entry name" value="Zinc finger, CCHC-type"/>
    <property type="match status" value="1"/>
</dbReference>
<keyword evidence="1" id="KW-0863">Zinc-finger</keyword>
<comment type="caution">
    <text evidence="4">The sequence shown here is derived from an EMBL/GenBank/DDBJ whole genome shotgun (WGS) entry which is preliminary data.</text>
</comment>
<dbReference type="PANTHER" id="PTHR33325">
    <property type="entry name" value="ZINC FINGER, CCHC-TYPE-RELATED"/>
    <property type="match status" value="1"/>
</dbReference>
<dbReference type="InterPro" id="IPR036875">
    <property type="entry name" value="Znf_CCHC_sf"/>
</dbReference>
<dbReference type="AlphaFoldDB" id="A0A1Q3C7V6"/>
<dbReference type="OrthoDB" id="1292273at2759"/>
<organism evidence="4 5">
    <name type="scientific">Cephalotus follicularis</name>
    <name type="common">Albany pitcher plant</name>
    <dbReference type="NCBI Taxonomy" id="3775"/>
    <lineage>
        <taxon>Eukaryota</taxon>
        <taxon>Viridiplantae</taxon>
        <taxon>Streptophyta</taxon>
        <taxon>Embryophyta</taxon>
        <taxon>Tracheophyta</taxon>
        <taxon>Spermatophyta</taxon>
        <taxon>Magnoliopsida</taxon>
        <taxon>eudicotyledons</taxon>
        <taxon>Gunneridae</taxon>
        <taxon>Pentapetalae</taxon>
        <taxon>rosids</taxon>
        <taxon>fabids</taxon>
        <taxon>Oxalidales</taxon>
        <taxon>Cephalotaceae</taxon>
        <taxon>Cephalotus</taxon>
    </lineage>
</organism>
<dbReference type="InterPro" id="IPR001878">
    <property type="entry name" value="Znf_CCHC"/>
</dbReference>
<evidence type="ECO:0000259" key="3">
    <source>
        <dbReference type="PROSITE" id="PS50158"/>
    </source>
</evidence>
<reference evidence="5" key="1">
    <citation type="submission" date="2016-04" db="EMBL/GenBank/DDBJ databases">
        <title>Cephalotus genome sequencing.</title>
        <authorList>
            <person name="Fukushima K."/>
            <person name="Hasebe M."/>
            <person name="Fang X."/>
        </authorList>
    </citation>
    <scope>NUCLEOTIDE SEQUENCE [LARGE SCALE GENOMIC DNA]</scope>
    <source>
        <strain evidence="5">cv. St1</strain>
    </source>
</reference>
<name>A0A1Q3C7V6_CEPFO</name>
<evidence type="ECO:0000256" key="2">
    <source>
        <dbReference type="SAM" id="MobiDB-lite"/>
    </source>
</evidence>
<dbReference type="SUPFAM" id="SSF57756">
    <property type="entry name" value="Retrovirus zinc finger-like domains"/>
    <property type="match status" value="1"/>
</dbReference>
<feature type="non-terminal residue" evidence="4">
    <location>
        <position position="1"/>
    </location>
</feature>
<dbReference type="GO" id="GO:0003676">
    <property type="term" value="F:nucleic acid binding"/>
    <property type="evidence" value="ECO:0007669"/>
    <property type="project" value="InterPro"/>
</dbReference>
<feature type="region of interest" description="Disordered" evidence="2">
    <location>
        <begin position="140"/>
        <end position="217"/>
    </location>
</feature>
<proteinExistence type="predicted"/>
<evidence type="ECO:0000313" key="5">
    <source>
        <dbReference type="Proteomes" id="UP000187406"/>
    </source>
</evidence>
<dbReference type="Proteomes" id="UP000187406">
    <property type="component" value="Unassembled WGS sequence"/>
</dbReference>
<dbReference type="InParanoid" id="A0A1Q3C7V6"/>
<keyword evidence="1" id="KW-0862">Zinc</keyword>
<feature type="domain" description="CCHC-type" evidence="3">
    <location>
        <begin position="223"/>
        <end position="237"/>
    </location>
</feature>
<dbReference type="PROSITE" id="PS50158">
    <property type="entry name" value="ZF_CCHC"/>
    <property type="match status" value="1"/>
</dbReference>
<accession>A0A1Q3C7V6</accession>
<dbReference type="PANTHER" id="PTHR33325:SF12">
    <property type="entry name" value="ZINC FINGER, CCHC-TYPE-RELATED"/>
    <property type="match status" value="1"/>
</dbReference>
<dbReference type="EMBL" id="BDDD01001477">
    <property type="protein sequence ID" value="GAV76310.1"/>
    <property type="molecule type" value="Genomic_DNA"/>
</dbReference>
<feature type="compositionally biased region" description="Basic and acidic residues" evidence="2">
    <location>
        <begin position="153"/>
        <end position="164"/>
    </location>
</feature>
<dbReference type="GO" id="GO:0008270">
    <property type="term" value="F:zinc ion binding"/>
    <property type="evidence" value="ECO:0007669"/>
    <property type="project" value="UniProtKB-KW"/>
</dbReference>
<evidence type="ECO:0000313" key="4">
    <source>
        <dbReference type="EMBL" id="GAV76310.1"/>
    </source>
</evidence>
<evidence type="ECO:0000256" key="1">
    <source>
        <dbReference type="PROSITE-ProRule" id="PRU00047"/>
    </source>
</evidence>
<feature type="compositionally biased region" description="Polar residues" evidence="2">
    <location>
        <begin position="201"/>
        <end position="215"/>
    </location>
</feature>
<keyword evidence="1" id="KW-0479">Metal-binding</keyword>
<protein>
    <submittedName>
        <fullName evidence="4">UBN2 domain-containing protein</fullName>
    </submittedName>
</protein>
<keyword evidence="5" id="KW-1185">Reference proteome</keyword>
<feature type="compositionally biased region" description="Polar residues" evidence="2">
    <location>
        <begin position="174"/>
        <end position="191"/>
    </location>
</feature>
<feature type="non-terminal residue" evidence="4">
    <location>
        <position position="257"/>
    </location>
</feature>
<sequence>LIFLRHHIDDDLKYEYLTVENPLELWQNLNDRFEHLKAVVLPKAINDWAQLRFQDFKTVSEYNYTLFKIVSQLKMCGEVITEDMLLEKTYRTFHASNVLLQQQYMLHGFKKYRELIGSLLIAEQNNELLMKNHISRHTGSVHLPEVNATSSDFRGRGRGRERGRGRGRGNGRNQNFLGPRNNNSMKWQNPDTEQRQKWRNPGQSSNARQSSNAGQAQIKKGNCHRCGMEGHWHRACRTAKHWVDLYQASLNEKGKQI</sequence>
<gene>
    <name evidence="4" type="ORF">CFOL_v3_19785</name>
</gene>